<evidence type="ECO:0000256" key="3">
    <source>
        <dbReference type="ARBA" id="ARBA00023163"/>
    </source>
</evidence>
<accession>A0A975PN94</accession>
<keyword evidence="1" id="KW-0805">Transcription regulation</keyword>
<dbReference type="Pfam" id="PF13404">
    <property type="entry name" value="HTH_AsnC-type"/>
    <property type="match status" value="1"/>
</dbReference>
<proteinExistence type="predicted"/>
<dbReference type="Pfam" id="PF01037">
    <property type="entry name" value="AsnC_trans_reg"/>
    <property type="match status" value="1"/>
</dbReference>
<evidence type="ECO:0000256" key="2">
    <source>
        <dbReference type="ARBA" id="ARBA00023125"/>
    </source>
</evidence>
<dbReference type="SUPFAM" id="SSF46785">
    <property type="entry name" value="Winged helix' DNA-binding domain"/>
    <property type="match status" value="1"/>
</dbReference>
<protein>
    <submittedName>
        <fullName evidence="5">Lrp/AsnC family transcriptional regulator</fullName>
    </submittedName>
</protein>
<reference evidence="5" key="1">
    <citation type="submission" date="2021-04" db="EMBL/GenBank/DDBJ databases">
        <title>Complete genome sequence for Sulfitobacter sp. strain JK7-1.</title>
        <authorList>
            <person name="Park S.-J."/>
        </authorList>
    </citation>
    <scope>NUCLEOTIDE SEQUENCE</scope>
    <source>
        <strain evidence="5">JK7-1</strain>
    </source>
</reference>
<feature type="domain" description="HTH asnC-type" evidence="4">
    <location>
        <begin position="1"/>
        <end position="67"/>
    </location>
</feature>
<dbReference type="PANTHER" id="PTHR30154:SF53">
    <property type="entry name" value="HTH-TYPE TRANSCRIPTIONAL REGULATOR LRPC"/>
    <property type="match status" value="1"/>
</dbReference>
<evidence type="ECO:0000259" key="4">
    <source>
        <dbReference type="PROSITE" id="PS50956"/>
    </source>
</evidence>
<dbReference type="KEGG" id="sual:KDD17_05925"/>
<dbReference type="SUPFAM" id="SSF54909">
    <property type="entry name" value="Dimeric alpha+beta barrel"/>
    <property type="match status" value="1"/>
</dbReference>
<dbReference type="RefSeq" id="WP_212705718.1">
    <property type="nucleotide sequence ID" value="NZ_CP073581.1"/>
</dbReference>
<sequence length="157" mass="16752">MDETDERLIAALRHDARASLSDLAAALGLARTTVRARLARLRAGGEIVGFTVVTRADVARDPVRGLMMIGIEGRGAARIKRQLSAMAELRAVHATNGRWDLIVEIGTDTLAAFDLVLDRIRRLDGVVSSETSLLLSTQKAGLGAAGGEDPKGGQRQR</sequence>
<dbReference type="GO" id="GO:0043200">
    <property type="term" value="P:response to amino acid"/>
    <property type="evidence" value="ECO:0007669"/>
    <property type="project" value="TreeGrafter"/>
</dbReference>
<gene>
    <name evidence="5" type="ORF">KDD17_05925</name>
</gene>
<dbReference type="GO" id="GO:0005829">
    <property type="term" value="C:cytosol"/>
    <property type="evidence" value="ECO:0007669"/>
    <property type="project" value="TreeGrafter"/>
</dbReference>
<dbReference type="InterPro" id="IPR019887">
    <property type="entry name" value="Tscrpt_reg_AsnC/Lrp_C"/>
</dbReference>
<keyword evidence="3" id="KW-0804">Transcription</keyword>
<dbReference type="SMART" id="SM00344">
    <property type="entry name" value="HTH_ASNC"/>
    <property type="match status" value="1"/>
</dbReference>
<dbReference type="Gene3D" id="1.10.10.10">
    <property type="entry name" value="Winged helix-like DNA-binding domain superfamily/Winged helix DNA-binding domain"/>
    <property type="match status" value="1"/>
</dbReference>
<dbReference type="Gene3D" id="3.30.70.920">
    <property type="match status" value="1"/>
</dbReference>
<dbReference type="EMBL" id="CP073581">
    <property type="protein sequence ID" value="QUJ77524.1"/>
    <property type="molecule type" value="Genomic_DNA"/>
</dbReference>
<dbReference type="InterPro" id="IPR036390">
    <property type="entry name" value="WH_DNA-bd_sf"/>
</dbReference>
<evidence type="ECO:0000313" key="5">
    <source>
        <dbReference type="EMBL" id="QUJ77524.1"/>
    </source>
</evidence>
<dbReference type="InterPro" id="IPR019888">
    <property type="entry name" value="Tscrpt_reg_AsnC-like"/>
</dbReference>
<dbReference type="PROSITE" id="PS50956">
    <property type="entry name" value="HTH_ASNC_2"/>
    <property type="match status" value="1"/>
</dbReference>
<dbReference type="GO" id="GO:0043565">
    <property type="term" value="F:sequence-specific DNA binding"/>
    <property type="evidence" value="ECO:0007669"/>
    <property type="project" value="InterPro"/>
</dbReference>
<dbReference type="InterPro" id="IPR000485">
    <property type="entry name" value="AsnC-type_HTH_dom"/>
</dbReference>
<keyword evidence="2" id="KW-0238">DNA-binding</keyword>
<dbReference type="InterPro" id="IPR011008">
    <property type="entry name" value="Dimeric_a/b-barrel"/>
</dbReference>
<dbReference type="PANTHER" id="PTHR30154">
    <property type="entry name" value="LEUCINE-RESPONSIVE REGULATORY PROTEIN"/>
    <property type="match status" value="1"/>
</dbReference>
<dbReference type="PRINTS" id="PR00033">
    <property type="entry name" value="HTHASNC"/>
</dbReference>
<dbReference type="InterPro" id="IPR036388">
    <property type="entry name" value="WH-like_DNA-bd_sf"/>
</dbReference>
<dbReference type="Proteomes" id="UP000683291">
    <property type="component" value="Chromosome 1"/>
</dbReference>
<dbReference type="AlphaFoldDB" id="A0A975PN94"/>
<evidence type="ECO:0000256" key="1">
    <source>
        <dbReference type="ARBA" id="ARBA00023015"/>
    </source>
</evidence>
<evidence type="ECO:0000313" key="6">
    <source>
        <dbReference type="Proteomes" id="UP000683291"/>
    </source>
</evidence>
<organism evidence="5 6">
    <name type="scientific">Sulfitobacter albidus</name>
    <dbReference type="NCBI Taxonomy" id="2829501"/>
    <lineage>
        <taxon>Bacteria</taxon>
        <taxon>Pseudomonadati</taxon>
        <taxon>Pseudomonadota</taxon>
        <taxon>Alphaproteobacteria</taxon>
        <taxon>Rhodobacterales</taxon>
        <taxon>Roseobacteraceae</taxon>
        <taxon>Sulfitobacter</taxon>
    </lineage>
</organism>
<keyword evidence="6" id="KW-1185">Reference proteome</keyword>
<name>A0A975PN94_9RHOB</name>